<name>A0A0U1LNF9_TALIS</name>
<evidence type="ECO:0000313" key="2">
    <source>
        <dbReference type="EMBL" id="CRG84682.1"/>
    </source>
</evidence>
<dbReference type="AlphaFoldDB" id="A0A0U1LNF9"/>
<organism evidence="2 3">
    <name type="scientific">Talaromyces islandicus</name>
    <name type="common">Penicillium islandicum</name>
    <dbReference type="NCBI Taxonomy" id="28573"/>
    <lineage>
        <taxon>Eukaryota</taxon>
        <taxon>Fungi</taxon>
        <taxon>Dikarya</taxon>
        <taxon>Ascomycota</taxon>
        <taxon>Pezizomycotina</taxon>
        <taxon>Eurotiomycetes</taxon>
        <taxon>Eurotiomycetidae</taxon>
        <taxon>Eurotiales</taxon>
        <taxon>Trichocomaceae</taxon>
        <taxon>Talaromyces</taxon>
        <taxon>Talaromyces sect. Islandici</taxon>
    </lineage>
</organism>
<feature type="region of interest" description="Disordered" evidence="1">
    <location>
        <begin position="1"/>
        <end position="103"/>
    </location>
</feature>
<evidence type="ECO:0000313" key="3">
    <source>
        <dbReference type="Proteomes" id="UP000054383"/>
    </source>
</evidence>
<accession>A0A0U1LNF9</accession>
<reference evidence="2 3" key="1">
    <citation type="submission" date="2015-04" db="EMBL/GenBank/DDBJ databases">
        <authorList>
            <person name="Syromyatnikov M.Y."/>
            <person name="Popov V.N."/>
        </authorList>
    </citation>
    <scope>NUCLEOTIDE SEQUENCE [LARGE SCALE GENOMIC DNA]</scope>
    <source>
        <strain evidence="2">WF-38-12</strain>
    </source>
</reference>
<dbReference type="Proteomes" id="UP000054383">
    <property type="component" value="Unassembled WGS sequence"/>
</dbReference>
<evidence type="ECO:0000256" key="1">
    <source>
        <dbReference type="SAM" id="MobiDB-lite"/>
    </source>
</evidence>
<gene>
    <name evidence="2" type="ORF">PISL3812_01935</name>
</gene>
<proteinExistence type="predicted"/>
<keyword evidence="3" id="KW-1185">Reference proteome</keyword>
<feature type="compositionally biased region" description="Low complexity" evidence="1">
    <location>
        <begin position="28"/>
        <end position="51"/>
    </location>
</feature>
<feature type="compositionally biased region" description="Basic and acidic residues" evidence="1">
    <location>
        <begin position="9"/>
        <end position="21"/>
    </location>
</feature>
<dbReference type="EMBL" id="CVMT01000001">
    <property type="protein sequence ID" value="CRG84682.1"/>
    <property type="molecule type" value="Genomic_DNA"/>
</dbReference>
<feature type="compositionally biased region" description="Basic and acidic residues" evidence="1">
    <location>
        <begin position="58"/>
        <end position="70"/>
    </location>
</feature>
<sequence>MPPPPVRQESWETWKGTRDPPRVATEGLAQEPAQQLAQQLAQEPAQEPAQESTQARRSSQEEVPEPKDIEMENGLSSSPIPYSSPCPPSTLRAAAPINADYSA</sequence>
<protein>
    <submittedName>
        <fullName evidence="2">Uncharacterized protein</fullName>
    </submittedName>
</protein>